<keyword evidence="3" id="KW-1185">Reference proteome</keyword>
<dbReference type="AlphaFoldDB" id="A0A9P4PAP5"/>
<dbReference type="OrthoDB" id="243127at2759"/>
<dbReference type="EMBL" id="MU001505">
    <property type="protein sequence ID" value="KAF2441535.1"/>
    <property type="molecule type" value="Genomic_DNA"/>
</dbReference>
<evidence type="ECO:0000256" key="1">
    <source>
        <dbReference type="SAM" id="MobiDB-lite"/>
    </source>
</evidence>
<name>A0A9P4PAP5_9PLEO</name>
<evidence type="ECO:0000313" key="2">
    <source>
        <dbReference type="EMBL" id="KAF2441535.1"/>
    </source>
</evidence>
<feature type="region of interest" description="Disordered" evidence="1">
    <location>
        <begin position="1"/>
        <end position="26"/>
    </location>
</feature>
<protein>
    <submittedName>
        <fullName evidence="2">Uncharacterized protein</fullName>
    </submittedName>
</protein>
<dbReference type="Proteomes" id="UP000799764">
    <property type="component" value="Unassembled WGS sequence"/>
</dbReference>
<sequence length="340" mass="37762">MATREDLPDVHGHSPRDLSPIDGLSSNVRSTGVGPGGVDSCRCHCWPLLGHLTTCSAKVLQRHGVDSRRCHCWFFVGHLTRVINYPNHLSSESRPNCAHRRVFWGNNRCLSMKFSLQLRAKRPVGNKAGATPTPTPIALKPARRTQHSCVSYYKKQNSTKYCSWWCTCKFFHRLNAANSTDIEAHGWLATNSFLARKIAGQGHRPEGREVGRRWAGADTAMEMTARGPTKPTKLAAVGVNSVADDRPRFKKTNMEDLSDVGDNVLLQPDLFSPRSPSPIRAYMDGEKTDEDIDLEQSNETHGWGGSIPRFNTEALSRRHSIAHYGSNLASTFSQPSLGNM</sequence>
<reference evidence="2" key="1">
    <citation type="journal article" date="2020" name="Stud. Mycol.">
        <title>101 Dothideomycetes genomes: a test case for predicting lifestyles and emergence of pathogens.</title>
        <authorList>
            <person name="Haridas S."/>
            <person name="Albert R."/>
            <person name="Binder M."/>
            <person name="Bloem J."/>
            <person name="Labutti K."/>
            <person name="Salamov A."/>
            <person name="Andreopoulos B."/>
            <person name="Baker S."/>
            <person name="Barry K."/>
            <person name="Bills G."/>
            <person name="Bluhm B."/>
            <person name="Cannon C."/>
            <person name="Castanera R."/>
            <person name="Culley D."/>
            <person name="Daum C."/>
            <person name="Ezra D."/>
            <person name="Gonzalez J."/>
            <person name="Henrissat B."/>
            <person name="Kuo A."/>
            <person name="Liang C."/>
            <person name="Lipzen A."/>
            <person name="Lutzoni F."/>
            <person name="Magnuson J."/>
            <person name="Mondo S."/>
            <person name="Nolan M."/>
            <person name="Ohm R."/>
            <person name="Pangilinan J."/>
            <person name="Park H.-J."/>
            <person name="Ramirez L."/>
            <person name="Alfaro M."/>
            <person name="Sun H."/>
            <person name="Tritt A."/>
            <person name="Yoshinaga Y."/>
            <person name="Zwiers L.-H."/>
            <person name="Turgeon B."/>
            <person name="Goodwin S."/>
            <person name="Spatafora J."/>
            <person name="Crous P."/>
            <person name="Grigoriev I."/>
        </authorList>
    </citation>
    <scope>NUCLEOTIDE SEQUENCE</scope>
    <source>
        <strain evidence="2">CBS 690.94</strain>
    </source>
</reference>
<feature type="compositionally biased region" description="Basic and acidic residues" evidence="1">
    <location>
        <begin position="1"/>
        <end position="16"/>
    </location>
</feature>
<accession>A0A9P4PAP5</accession>
<organism evidence="2 3">
    <name type="scientific">Karstenula rhodostoma CBS 690.94</name>
    <dbReference type="NCBI Taxonomy" id="1392251"/>
    <lineage>
        <taxon>Eukaryota</taxon>
        <taxon>Fungi</taxon>
        <taxon>Dikarya</taxon>
        <taxon>Ascomycota</taxon>
        <taxon>Pezizomycotina</taxon>
        <taxon>Dothideomycetes</taxon>
        <taxon>Pleosporomycetidae</taxon>
        <taxon>Pleosporales</taxon>
        <taxon>Massarineae</taxon>
        <taxon>Didymosphaeriaceae</taxon>
        <taxon>Karstenula</taxon>
    </lineage>
</organism>
<evidence type="ECO:0000313" key="3">
    <source>
        <dbReference type="Proteomes" id="UP000799764"/>
    </source>
</evidence>
<gene>
    <name evidence="2" type="ORF">P171DRAFT_446407</name>
</gene>
<proteinExistence type="predicted"/>
<comment type="caution">
    <text evidence="2">The sequence shown here is derived from an EMBL/GenBank/DDBJ whole genome shotgun (WGS) entry which is preliminary data.</text>
</comment>